<proteinExistence type="predicted"/>
<name>A0A137NXA9_CONC2</name>
<dbReference type="EMBL" id="KQ964636">
    <property type="protein sequence ID" value="KXN67445.1"/>
    <property type="molecule type" value="Genomic_DNA"/>
</dbReference>
<protein>
    <recommendedName>
        <fullName evidence="3">F-box domain-containing protein</fullName>
    </recommendedName>
</protein>
<reference evidence="1 2" key="1">
    <citation type="journal article" date="2015" name="Genome Biol. Evol.">
        <title>Phylogenomic analyses indicate that early fungi evolved digesting cell walls of algal ancestors of land plants.</title>
        <authorList>
            <person name="Chang Y."/>
            <person name="Wang S."/>
            <person name="Sekimoto S."/>
            <person name="Aerts A.L."/>
            <person name="Choi C."/>
            <person name="Clum A."/>
            <person name="LaButti K.M."/>
            <person name="Lindquist E.A."/>
            <person name="Yee Ngan C."/>
            <person name="Ohm R.A."/>
            <person name="Salamov A.A."/>
            <person name="Grigoriev I.V."/>
            <person name="Spatafora J.W."/>
            <person name="Berbee M.L."/>
        </authorList>
    </citation>
    <scope>NUCLEOTIDE SEQUENCE [LARGE SCALE GENOMIC DNA]</scope>
    <source>
        <strain evidence="1 2">NRRL 28638</strain>
    </source>
</reference>
<dbReference type="AlphaFoldDB" id="A0A137NXA9"/>
<gene>
    <name evidence="1" type="ORF">CONCODRAFT_10493</name>
</gene>
<organism evidence="1 2">
    <name type="scientific">Conidiobolus coronatus (strain ATCC 28846 / CBS 209.66 / NRRL 28638)</name>
    <name type="common">Delacroixia coronata</name>
    <dbReference type="NCBI Taxonomy" id="796925"/>
    <lineage>
        <taxon>Eukaryota</taxon>
        <taxon>Fungi</taxon>
        <taxon>Fungi incertae sedis</taxon>
        <taxon>Zoopagomycota</taxon>
        <taxon>Entomophthoromycotina</taxon>
        <taxon>Entomophthoromycetes</taxon>
        <taxon>Entomophthorales</taxon>
        <taxon>Ancylistaceae</taxon>
        <taxon>Conidiobolus</taxon>
    </lineage>
</organism>
<dbReference type="InterPro" id="IPR032675">
    <property type="entry name" value="LRR_dom_sf"/>
</dbReference>
<dbReference type="Gene3D" id="3.80.10.10">
    <property type="entry name" value="Ribonuclease Inhibitor"/>
    <property type="match status" value="1"/>
</dbReference>
<dbReference type="SUPFAM" id="SSF52047">
    <property type="entry name" value="RNI-like"/>
    <property type="match status" value="1"/>
</dbReference>
<evidence type="ECO:0008006" key="3">
    <source>
        <dbReference type="Google" id="ProtNLM"/>
    </source>
</evidence>
<accession>A0A137NXA9</accession>
<dbReference type="Proteomes" id="UP000070444">
    <property type="component" value="Unassembled WGS sequence"/>
</dbReference>
<evidence type="ECO:0000313" key="2">
    <source>
        <dbReference type="Proteomes" id="UP000070444"/>
    </source>
</evidence>
<keyword evidence="2" id="KW-1185">Reference proteome</keyword>
<sequence>MTVDYNRLTRHQLINWTLVFQLKSMQSYLSLNDIIEISQLNKLHRLKLEGQIFKTLTLAELHFIKDPNYFMNYNKRSSYIFNSQAVGQYFKKLVSAGDDHNNYNPWVHGLRSQLKSFFQLTKVLKFSYFDKANYYIFPLTALFNNLNQLRINGSWVSIYDFFMVINCLPNLELLEVNDVRFVKLLEKDLPIDKLFIPNSLKKLYYKDCFLELNSIINPYKFLFNPPAKYRNNRISFDLPPHNLPNLKTLEYATQGELPSFILMALNFNPQLLNLKLQTKYFTLPVMEILTKSNKLKSLKLDYDTLDTEYMESITIPSFPTIDSLHVTYVYSLNSHIIQKICLACPNLTELNLYMPDFNSKFISTILVTLRKLKSLQLSTDDEMMKMWDLTHYNVKYLTLKVKCSKETEILLPAKKTKLMKARILCSGGGDKMKIFEDMRWKYMGSSSWRIKMKGDWILVTRTASSISFVTV</sequence>
<evidence type="ECO:0000313" key="1">
    <source>
        <dbReference type="EMBL" id="KXN67445.1"/>
    </source>
</evidence>